<evidence type="ECO:0000313" key="4">
    <source>
        <dbReference type="Proteomes" id="UP000509510"/>
    </source>
</evidence>
<comment type="similarity">
    <text evidence="1">Belongs to the ornithine cyclodeaminase/mu-crystallin family.</text>
</comment>
<dbReference type="Gene3D" id="3.30.1780.10">
    <property type="entry name" value="ornithine cyclodeaminase, domain 1"/>
    <property type="match status" value="1"/>
</dbReference>
<organism evidence="3 4">
    <name type="scientific">Talaromyces rugulosus</name>
    <name type="common">Penicillium rugulosum</name>
    <dbReference type="NCBI Taxonomy" id="121627"/>
    <lineage>
        <taxon>Eukaryota</taxon>
        <taxon>Fungi</taxon>
        <taxon>Dikarya</taxon>
        <taxon>Ascomycota</taxon>
        <taxon>Pezizomycotina</taxon>
        <taxon>Eurotiomycetes</taxon>
        <taxon>Eurotiomycetidae</taxon>
        <taxon>Eurotiales</taxon>
        <taxon>Trichocomaceae</taxon>
        <taxon>Talaromyces</taxon>
        <taxon>Talaromyces sect. Islandici</taxon>
    </lineage>
</organism>
<dbReference type="Proteomes" id="UP000509510">
    <property type="component" value="Chromosome I"/>
</dbReference>
<dbReference type="SUPFAM" id="SSF51735">
    <property type="entry name" value="NAD(P)-binding Rossmann-fold domains"/>
    <property type="match status" value="1"/>
</dbReference>
<evidence type="ECO:0000256" key="1">
    <source>
        <dbReference type="ARBA" id="ARBA00008903"/>
    </source>
</evidence>
<dbReference type="AlphaFoldDB" id="A0A7H8QJN6"/>
<dbReference type="Gene3D" id="3.40.50.720">
    <property type="entry name" value="NAD(P)-binding Rossmann-like Domain"/>
    <property type="match status" value="1"/>
</dbReference>
<evidence type="ECO:0008006" key="5">
    <source>
        <dbReference type="Google" id="ProtNLM"/>
    </source>
</evidence>
<evidence type="ECO:0000313" key="3">
    <source>
        <dbReference type="EMBL" id="QKX53433.1"/>
    </source>
</evidence>
<dbReference type="InterPro" id="IPR036291">
    <property type="entry name" value="NAD(P)-bd_dom_sf"/>
</dbReference>
<feature type="compositionally biased region" description="Polar residues" evidence="2">
    <location>
        <begin position="176"/>
        <end position="195"/>
    </location>
</feature>
<dbReference type="InterPro" id="IPR023401">
    <property type="entry name" value="ODC_N"/>
</dbReference>
<dbReference type="EMBL" id="CP055898">
    <property type="protein sequence ID" value="QKX53433.1"/>
    <property type="molecule type" value="Genomic_DNA"/>
</dbReference>
<keyword evidence="4" id="KW-1185">Reference proteome</keyword>
<proteinExistence type="inferred from homology"/>
<name>A0A7H8QJN6_TALRU</name>
<dbReference type="PANTHER" id="PTHR13812">
    <property type="entry name" value="KETIMINE REDUCTASE MU-CRYSTALLIN"/>
    <property type="match status" value="1"/>
</dbReference>
<accession>A0A7H8QJN6</accession>
<dbReference type="PANTHER" id="PTHR13812:SF19">
    <property type="entry name" value="KETIMINE REDUCTASE MU-CRYSTALLIN"/>
    <property type="match status" value="1"/>
</dbReference>
<dbReference type="OrthoDB" id="41492at2759"/>
<dbReference type="InterPro" id="IPR003462">
    <property type="entry name" value="ODC_Mu_crystall"/>
</dbReference>
<evidence type="ECO:0000256" key="2">
    <source>
        <dbReference type="SAM" id="MobiDB-lite"/>
    </source>
</evidence>
<sequence length="505" mass="54876">MPLTILSEAQVRSLLLSLTRDDVLALQQNIAEALREYSTGSQDQGCAASYQPQRTAITRKDGTTTVFMPASTGKTTGIKIISARLDPRAVANPADAFKPGCSIGQDLTASRQSAKVSLSADDYSSRRSSSSLSTDMGSMSLTSTTTTTTSSSQDGSNEKDDDDDDDFSSSSFSSDAPSINHQSLNPNNPKQSSMGYGQRIDTKGWIPAGARDSSPRGALTLLGEDGLPFGLVSAQELTAFRTALTSLCVFNKRKHVKNLTVFGAGRQAYWHIRLALLLRGPDIKRVYIINRSFERAAELLQDIYSASNASWRAHVKFSAFSSDFVEYDRLLREAVRKADAIFCCTPSLTPLFPAECLTSTEGKRKGRLVSAIGSYKPHMTELHPDIFRNEVKPHNHSHHHHKHAQRGGVVLVDSLELCLQEAGEIVQAELKPNQLVEIGELMIMKQAARLEVEAGGEVEKGLQKWLESGNVVYKSVGLGLMDLVTGGDLVALARERGVGTVVPDF</sequence>
<dbReference type="Pfam" id="PF02423">
    <property type="entry name" value="OCD_Mu_crystall"/>
    <property type="match status" value="1"/>
</dbReference>
<feature type="compositionally biased region" description="Low complexity" evidence="2">
    <location>
        <begin position="126"/>
        <end position="155"/>
    </location>
</feature>
<dbReference type="KEGG" id="trg:TRUGW13939_00512"/>
<dbReference type="RefSeq" id="XP_035339612.1">
    <property type="nucleotide sequence ID" value="XM_035483719.1"/>
</dbReference>
<gene>
    <name evidence="3" type="ORF">TRUGW13939_00512</name>
</gene>
<dbReference type="GeneID" id="55988025"/>
<reference evidence="4" key="1">
    <citation type="submission" date="2020-06" db="EMBL/GenBank/DDBJ databases">
        <title>A chromosome-scale genome assembly of Talaromyces rugulosus W13939.</title>
        <authorList>
            <person name="Wang B."/>
            <person name="Guo L."/>
            <person name="Ye K."/>
            <person name="Wang L."/>
        </authorList>
    </citation>
    <scope>NUCLEOTIDE SEQUENCE [LARGE SCALE GENOMIC DNA]</scope>
    <source>
        <strain evidence="4">W13939</strain>
    </source>
</reference>
<dbReference type="FunFam" id="3.40.50.720:FF:000556">
    <property type="entry name" value="Proline utilization protein PrnX-like protein"/>
    <property type="match status" value="1"/>
</dbReference>
<protein>
    <recommendedName>
        <fullName evidence="5">Quinate/shikimate 5-dehydrogenase/glutamyl-tRNA reductase domain-containing protein</fullName>
    </recommendedName>
</protein>
<dbReference type="GO" id="GO:0005737">
    <property type="term" value="C:cytoplasm"/>
    <property type="evidence" value="ECO:0007669"/>
    <property type="project" value="TreeGrafter"/>
</dbReference>
<feature type="region of interest" description="Disordered" evidence="2">
    <location>
        <begin position="116"/>
        <end position="199"/>
    </location>
</feature>